<evidence type="ECO:0000256" key="3">
    <source>
        <dbReference type="ARBA" id="ARBA00022692"/>
    </source>
</evidence>
<protein>
    <submittedName>
        <fullName evidence="9">ABC transporter permease</fullName>
    </submittedName>
</protein>
<evidence type="ECO:0000256" key="1">
    <source>
        <dbReference type="ARBA" id="ARBA00004651"/>
    </source>
</evidence>
<keyword evidence="4 6" id="KW-1133">Transmembrane helix</keyword>
<sequence length="771" mass="88098">MFLKNIKTFIRHLSQNKLYTAITIISFSISLMFVILLSVYLEQEYSVDEFNANKNRIFRLAHDDYSGFAPPSGPLLMEKFPEMEYFTRTYDQQGYAYTNKDEKMKISYLMVDSCFFKMFSFHLIEGTPETALLPKSIVLTKEYALKIFGKIPELGSIVNINDQVDYKVGGILDKWPANTHFAKQDALVDFPSLADMWEYPQVLTTYNNNSFGLYVMEKPNTNLPDKAPKILKLFKDVNWMYKNGSVKEVNFEPLCDVYFSKSYSPGVRQNSKTLLTVLSAIIFMILFLSVLNYINLTIAQSGTRSKEIAIKKLMGSRKGQILAQYTFESIFLSLISFFIAFLLSFIVLPIFNHLLDTHLNLDTSFSWQFLGLLVGGAIIIGAISGIIPALTIARFDPIAVVKGAFRMKSKQSYTKGLVAFQYFMIIVLVTSSIFINKQTRFMRNFDLGFNKDNILIINNTIANNQRNSFQSELMAIPGVKHVCFVRGNPVDGGNNNSFTYHDKPLSFQVFQVDTSYFRMMGMDVHLTGAAYSTNAILLNETAVKDLDLPDNPTSVKLFDKETPVYGIVKDFHFRNLKEKVGPVYFRIMSPKMSAWSIMVKVSGRNTFETTQKIKAAYTKFTHGLPVEMKFMDDSINQWYDRETRIGKMVEYFTLLTILISVMGLFAMSLYFVQQKIKEIGIRKVNGAKVSEVMTMLNKDFVKWVAIAFVIATPIAWFAMHKWLENFAYKTTLSWWIFALSGILALGIALLTVSFQSWKAATRNPVEALRYE</sequence>
<keyword evidence="2" id="KW-1003">Cell membrane</keyword>
<dbReference type="Pfam" id="PF12704">
    <property type="entry name" value="MacB_PCD"/>
    <property type="match status" value="1"/>
</dbReference>
<feature type="transmembrane region" description="Helical" evidence="6">
    <location>
        <begin position="274"/>
        <end position="296"/>
    </location>
</feature>
<proteinExistence type="predicted"/>
<dbReference type="Pfam" id="PF02687">
    <property type="entry name" value="FtsX"/>
    <property type="match status" value="2"/>
</dbReference>
<accession>A0A5M4B3U6</accession>
<comment type="subcellular location">
    <subcellularLocation>
        <location evidence="1">Cell membrane</location>
        <topology evidence="1">Multi-pass membrane protein</topology>
    </subcellularLocation>
</comment>
<feature type="transmembrane region" description="Helical" evidence="6">
    <location>
        <begin position="416"/>
        <end position="435"/>
    </location>
</feature>
<comment type="caution">
    <text evidence="9">The sequence shown here is derived from an EMBL/GenBank/DDBJ whole genome shotgun (WGS) entry which is preliminary data.</text>
</comment>
<feature type="transmembrane region" description="Helical" evidence="6">
    <location>
        <begin position="700"/>
        <end position="720"/>
    </location>
</feature>
<name>A0A5M4B3U6_9BACT</name>
<feature type="domain" description="ABC3 transporter permease C-terminal" evidence="7">
    <location>
        <begin position="652"/>
        <end position="764"/>
    </location>
</feature>
<gene>
    <name evidence="9" type="ORF">PbJCM13498_34510</name>
</gene>
<evidence type="ECO:0000256" key="4">
    <source>
        <dbReference type="ARBA" id="ARBA00022989"/>
    </source>
</evidence>
<keyword evidence="5 6" id="KW-0472">Membrane</keyword>
<feature type="transmembrane region" description="Helical" evidence="6">
    <location>
        <begin position="330"/>
        <end position="351"/>
    </location>
</feature>
<keyword evidence="10" id="KW-1185">Reference proteome</keyword>
<feature type="transmembrane region" description="Helical" evidence="6">
    <location>
        <begin position="732"/>
        <end position="752"/>
    </location>
</feature>
<evidence type="ECO:0000259" key="7">
    <source>
        <dbReference type="Pfam" id="PF02687"/>
    </source>
</evidence>
<reference evidence="9 10" key="1">
    <citation type="submission" date="2019-10" db="EMBL/GenBank/DDBJ databases">
        <title>Prolixibacter strains distinguished by the presence of nitrate reductase genes were adept at nitrate-dependent anaerobic corrosion of metallic iron and carbon steel.</title>
        <authorList>
            <person name="Iino T."/>
            <person name="Shono N."/>
            <person name="Ito K."/>
            <person name="Nakamura R."/>
            <person name="Sueoka K."/>
            <person name="Harayama S."/>
            <person name="Ohkuma M."/>
        </authorList>
    </citation>
    <scope>NUCLEOTIDE SEQUENCE [LARGE SCALE GENOMIC DNA]</scope>
    <source>
        <strain evidence="9 10">JCM 13498</strain>
    </source>
</reference>
<dbReference type="EMBL" id="BLAX01000001">
    <property type="protein sequence ID" value="GET34588.1"/>
    <property type="molecule type" value="Genomic_DNA"/>
</dbReference>
<feature type="transmembrane region" description="Helical" evidence="6">
    <location>
        <begin position="371"/>
        <end position="395"/>
    </location>
</feature>
<dbReference type="GO" id="GO:0022857">
    <property type="term" value="F:transmembrane transporter activity"/>
    <property type="evidence" value="ECO:0007669"/>
    <property type="project" value="TreeGrafter"/>
</dbReference>
<evidence type="ECO:0000256" key="5">
    <source>
        <dbReference type="ARBA" id="ARBA00023136"/>
    </source>
</evidence>
<dbReference type="InterPro" id="IPR025857">
    <property type="entry name" value="MacB_PCD"/>
</dbReference>
<evidence type="ECO:0000256" key="6">
    <source>
        <dbReference type="SAM" id="Phobius"/>
    </source>
</evidence>
<evidence type="ECO:0000313" key="9">
    <source>
        <dbReference type="EMBL" id="GET34588.1"/>
    </source>
</evidence>
<dbReference type="AlphaFoldDB" id="A0A5M4B3U6"/>
<keyword evidence="3 6" id="KW-0812">Transmembrane</keyword>
<organism evidence="9 10">
    <name type="scientific">Prolixibacter bellariivorans</name>
    <dbReference type="NCBI Taxonomy" id="314319"/>
    <lineage>
        <taxon>Bacteria</taxon>
        <taxon>Pseudomonadati</taxon>
        <taxon>Bacteroidota</taxon>
        <taxon>Bacteroidia</taxon>
        <taxon>Marinilabiliales</taxon>
        <taxon>Prolixibacteraceae</taxon>
        <taxon>Prolixibacter</taxon>
    </lineage>
</organism>
<dbReference type="RefSeq" id="WP_025866149.1">
    <property type="nucleotide sequence ID" value="NZ_BLAX01000001.1"/>
</dbReference>
<dbReference type="OrthoDB" id="973976at2"/>
<evidence type="ECO:0000313" key="10">
    <source>
        <dbReference type="Proteomes" id="UP000391834"/>
    </source>
</evidence>
<evidence type="ECO:0000256" key="2">
    <source>
        <dbReference type="ARBA" id="ARBA00022475"/>
    </source>
</evidence>
<dbReference type="Proteomes" id="UP000391834">
    <property type="component" value="Unassembled WGS sequence"/>
</dbReference>
<feature type="transmembrane region" description="Helical" evidence="6">
    <location>
        <begin position="651"/>
        <end position="672"/>
    </location>
</feature>
<evidence type="ECO:0000259" key="8">
    <source>
        <dbReference type="Pfam" id="PF12704"/>
    </source>
</evidence>
<dbReference type="GO" id="GO:0005886">
    <property type="term" value="C:plasma membrane"/>
    <property type="evidence" value="ECO:0007669"/>
    <property type="project" value="UniProtKB-SubCell"/>
</dbReference>
<dbReference type="InterPro" id="IPR050250">
    <property type="entry name" value="Macrolide_Exporter_MacB"/>
</dbReference>
<feature type="domain" description="ABC3 transporter permease C-terminal" evidence="7">
    <location>
        <begin position="280"/>
        <end position="397"/>
    </location>
</feature>
<feature type="transmembrane region" description="Helical" evidence="6">
    <location>
        <begin position="21"/>
        <end position="41"/>
    </location>
</feature>
<dbReference type="PANTHER" id="PTHR30572">
    <property type="entry name" value="MEMBRANE COMPONENT OF TRANSPORTER-RELATED"/>
    <property type="match status" value="1"/>
</dbReference>
<dbReference type="PANTHER" id="PTHR30572:SF18">
    <property type="entry name" value="ABC-TYPE MACROLIDE FAMILY EXPORT SYSTEM PERMEASE COMPONENT 2"/>
    <property type="match status" value="1"/>
</dbReference>
<feature type="domain" description="MacB-like periplasmic core" evidence="8">
    <location>
        <begin position="20"/>
        <end position="198"/>
    </location>
</feature>
<dbReference type="InterPro" id="IPR003838">
    <property type="entry name" value="ABC3_permease_C"/>
</dbReference>